<evidence type="ECO:0000256" key="1">
    <source>
        <dbReference type="ARBA" id="ARBA00022741"/>
    </source>
</evidence>
<dbReference type="SUPFAM" id="SSF52540">
    <property type="entry name" value="P-loop containing nucleoside triphosphate hydrolases"/>
    <property type="match status" value="1"/>
</dbReference>
<dbReference type="Pfam" id="PF08708">
    <property type="entry name" value="PriCT_1"/>
    <property type="match status" value="1"/>
</dbReference>
<keyword evidence="2" id="KW-0378">Hydrolase</keyword>
<dbReference type="Pfam" id="PF03288">
    <property type="entry name" value="Pox_D5"/>
    <property type="match status" value="1"/>
</dbReference>
<dbReference type="PROSITE" id="PS51206">
    <property type="entry name" value="SF3_HELICASE_1"/>
    <property type="match status" value="1"/>
</dbReference>
<sequence length="620" mass="72099">MFKGYIPTGGKDGKVPQEEYKNRTKFYNLDEVEKLDSYGGVLADNLIQIDVDSEEESEILLKIIKDLDIQCNVLKTDRGKHFYFINPGIDRRKQGYYTPLGIKIDVGLGIQNAVIPLKLKKKRRKFQRKYDEFEELPRWLFPLTKKVIDFTDMKEGDGRNQTLFNYILTLQSSGFEKEEIRETVKIINKYILQEPLPEREIETILRDEAFLKQSFYKKGKLQYEELATYLKNNEKIIKINDMLHVLKDNVYTSDTKQIEKVMLKYIKNSTNAIRTEVLRYLDLLCQETKMSNPKYILVENGIYNLESKKLEDLNSTFIIKNKISWSYNPNAYNKSVDSVLNKISCNDKELRALLEECIGYCLFRRNELGKCIILTGEGKNGKSTFLDMIKYFLGKENYSSLGLEELSQRFKPAQLEGKLANIGDDISNKYIDDNATFKKLVTGETINVERKGRDPFDFENYSKLIFSANEIPRINDKSNGLKRRLLLIPFNATFSKHDPDYDPFIKDKLLTNEAMEYLLKLALDGLQRIIYNNEFTEVECVQAALEEYEAINNPVLAFIDDVGIDDIANEPTKDIHLKYSTWCIENGYKPLSNIQFSKEICKHGFNTKSRVKGIRIFKQN</sequence>
<dbReference type="InterPro" id="IPR045455">
    <property type="entry name" value="NrS-1_pol-like_helicase"/>
</dbReference>
<proteinExistence type="predicted"/>
<dbReference type="InterPro" id="IPR051620">
    <property type="entry name" value="ORF904-like_C"/>
</dbReference>
<keyword evidence="7" id="KW-1185">Reference proteome</keyword>
<dbReference type="PANTHER" id="PTHR35372">
    <property type="entry name" value="ATP BINDING PROTEIN-RELATED"/>
    <property type="match status" value="1"/>
</dbReference>
<feature type="domain" description="SF3 helicase" evidence="5">
    <location>
        <begin position="349"/>
        <end position="503"/>
    </location>
</feature>
<organism evidence="6 7">
    <name type="scientific">Clostridium moutaii</name>
    <dbReference type="NCBI Taxonomy" id="3240932"/>
    <lineage>
        <taxon>Bacteria</taxon>
        <taxon>Bacillati</taxon>
        <taxon>Bacillota</taxon>
        <taxon>Clostridia</taxon>
        <taxon>Eubacteriales</taxon>
        <taxon>Clostridiaceae</taxon>
        <taxon>Clostridium</taxon>
    </lineage>
</organism>
<dbReference type="InterPro" id="IPR014820">
    <property type="entry name" value="PriCT_1"/>
</dbReference>
<evidence type="ECO:0000256" key="4">
    <source>
        <dbReference type="ARBA" id="ARBA00022840"/>
    </source>
</evidence>
<keyword evidence="1" id="KW-0547">Nucleotide-binding</keyword>
<dbReference type="NCBIfam" id="TIGR01613">
    <property type="entry name" value="primase_Cterm"/>
    <property type="match status" value="1"/>
</dbReference>
<evidence type="ECO:0000259" key="5">
    <source>
        <dbReference type="PROSITE" id="PS51206"/>
    </source>
</evidence>
<comment type="caution">
    <text evidence="6">The sequence shown here is derived from an EMBL/GenBank/DDBJ whole genome shotgun (WGS) entry which is preliminary data.</text>
</comment>
<gene>
    <name evidence="6" type="ORF">AB8U03_13495</name>
</gene>
<dbReference type="Proteomes" id="UP001564657">
    <property type="component" value="Unassembled WGS sequence"/>
</dbReference>
<reference evidence="6 7" key="1">
    <citation type="submission" date="2024-08" db="EMBL/GenBank/DDBJ databases">
        <title>Clostridium lapicellarii sp. nov., and Clostridium renhuaiense sp. nov., two species isolated from the mud in a fermentation cellar used for producing sauce-flavour Chinese liquors.</title>
        <authorList>
            <person name="Yang F."/>
            <person name="Wang H."/>
            <person name="Chen L.Q."/>
            <person name="Zhou N."/>
            <person name="Lu J.J."/>
            <person name="Pu X.X."/>
            <person name="Wan B."/>
            <person name="Wang L."/>
            <person name="Liu S.J."/>
        </authorList>
    </citation>
    <scope>NUCLEOTIDE SEQUENCE [LARGE SCALE GENOMIC DNA]</scope>
    <source>
        <strain evidence="6 7">MT-5</strain>
    </source>
</reference>
<dbReference type="Pfam" id="PF19263">
    <property type="entry name" value="DUF5906"/>
    <property type="match status" value="1"/>
</dbReference>
<dbReference type="Pfam" id="PF08706">
    <property type="entry name" value="D5_N"/>
    <property type="match status" value="1"/>
</dbReference>
<protein>
    <submittedName>
        <fullName evidence="6">Phage/plasmid primase, P4 family</fullName>
    </submittedName>
</protein>
<dbReference type="InterPro" id="IPR014015">
    <property type="entry name" value="Helicase_SF3_DNA-vir"/>
</dbReference>
<keyword evidence="3" id="KW-0347">Helicase</keyword>
<dbReference type="PANTHER" id="PTHR35372:SF2">
    <property type="entry name" value="SF3 HELICASE DOMAIN-CONTAINING PROTEIN"/>
    <property type="match status" value="1"/>
</dbReference>
<keyword evidence="4" id="KW-0067">ATP-binding</keyword>
<evidence type="ECO:0000256" key="2">
    <source>
        <dbReference type="ARBA" id="ARBA00022801"/>
    </source>
</evidence>
<dbReference type="InterPro" id="IPR014818">
    <property type="entry name" value="Phage/plasmid_primase_P4_C"/>
</dbReference>
<evidence type="ECO:0000313" key="7">
    <source>
        <dbReference type="Proteomes" id="UP001564657"/>
    </source>
</evidence>
<dbReference type="InterPro" id="IPR006500">
    <property type="entry name" value="Helicase_put_C_phage/plasmid"/>
</dbReference>
<dbReference type="InterPro" id="IPR004968">
    <property type="entry name" value="DNA_primase/NTPase_C"/>
</dbReference>
<evidence type="ECO:0000313" key="6">
    <source>
        <dbReference type="EMBL" id="MEY8001190.1"/>
    </source>
</evidence>
<dbReference type="Gene3D" id="3.40.50.300">
    <property type="entry name" value="P-loop containing nucleotide triphosphate hydrolases"/>
    <property type="match status" value="1"/>
</dbReference>
<dbReference type="InterPro" id="IPR027417">
    <property type="entry name" value="P-loop_NTPase"/>
</dbReference>
<dbReference type="EMBL" id="JBGEWD010000014">
    <property type="protein sequence ID" value="MEY8001190.1"/>
    <property type="molecule type" value="Genomic_DNA"/>
</dbReference>
<name>A0ABV4BQY3_9CLOT</name>
<accession>A0ABV4BQY3</accession>
<dbReference type="RefSeq" id="WP_369705084.1">
    <property type="nucleotide sequence ID" value="NZ_JBGEWD010000014.1"/>
</dbReference>
<evidence type="ECO:0000256" key="3">
    <source>
        <dbReference type="ARBA" id="ARBA00022806"/>
    </source>
</evidence>